<name>A0AAD8B4Q4_BIOPF</name>
<accession>A0AAD8B4Q4</accession>
<sequence length="225" mass="25122">MATPTTLNIGEPADEMSVDGNNAPNGEYSQSGDCETQDERKSEAFNLTEGLLSPRKSQEEIDELMMHGYEMDDIIEEESKGLSSFFPEFLITPSDVLYKIAPGVGSVCYGYFSLACMEPQFNRAFGDVHKLVNNVFWFQAHCGIGLYIYSRRHIRKLPASRAFFYSIFGTVVFNLGSCMVWGLGQALLPRSTALRVAFSLLSSSMLLYAGQDYLQYVDKSCSELD</sequence>
<evidence type="ECO:0000256" key="2">
    <source>
        <dbReference type="SAM" id="Phobius"/>
    </source>
</evidence>
<keyword evidence="2" id="KW-0812">Transmembrane</keyword>
<proteinExistence type="predicted"/>
<organism evidence="3 4">
    <name type="scientific">Biomphalaria pfeifferi</name>
    <name type="common">Bloodfluke planorb</name>
    <name type="synonym">Freshwater snail</name>
    <dbReference type="NCBI Taxonomy" id="112525"/>
    <lineage>
        <taxon>Eukaryota</taxon>
        <taxon>Metazoa</taxon>
        <taxon>Spiralia</taxon>
        <taxon>Lophotrochozoa</taxon>
        <taxon>Mollusca</taxon>
        <taxon>Gastropoda</taxon>
        <taxon>Heterobranchia</taxon>
        <taxon>Euthyneura</taxon>
        <taxon>Panpulmonata</taxon>
        <taxon>Hygrophila</taxon>
        <taxon>Lymnaeoidea</taxon>
        <taxon>Planorbidae</taxon>
        <taxon>Biomphalaria</taxon>
    </lineage>
</organism>
<feature type="compositionally biased region" description="Polar residues" evidence="1">
    <location>
        <begin position="19"/>
        <end position="34"/>
    </location>
</feature>
<dbReference type="PANTHER" id="PTHR38640">
    <property type="entry name" value="GEO09659P1"/>
    <property type="match status" value="1"/>
</dbReference>
<protein>
    <submittedName>
        <fullName evidence="3">Uncharacterized protein</fullName>
    </submittedName>
</protein>
<dbReference type="PANTHER" id="PTHR38640:SF1">
    <property type="entry name" value="GEO09659P1"/>
    <property type="match status" value="1"/>
</dbReference>
<feature type="transmembrane region" description="Helical" evidence="2">
    <location>
        <begin position="162"/>
        <end position="187"/>
    </location>
</feature>
<reference evidence="3" key="2">
    <citation type="submission" date="2023-04" db="EMBL/GenBank/DDBJ databases">
        <authorList>
            <person name="Bu L."/>
            <person name="Lu L."/>
            <person name="Laidemitt M.R."/>
            <person name="Zhang S.M."/>
            <person name="Mutuku M."/>
            <person name="Mkoji G."/>
            <person name="Steinauer M."/>
            <person name="Loker E.S."/>
        </authorList>
    </citation>
    <scope>NUCLEOTIDE SEQUENCE</scope>
    <source>
        <strain evidence="3">KasaAsao</strain>
        <tissue evidence="3">Whole Snail</tissue>
    </source>
</reference>
<keyword evidence="4" id="KW-1185">Reference proteome</keyword>
<dbReference type="Proteomes" id="UP001233172">
    <property type="component" value="Unassembled WGS sequence"/>
</dbReference>
<gene>
    <name evidence="3" type="ORF">Bpfe_022598</name>
</gene>
<reference evidence="3" key="1">
    <citation type="journal article" date="2023" name="PLoS Negl. Trop. Dis.">
        <title>A genome sequence for Biomphalaria pfeifferi, the major vector snail for the human-infecting parasite Schistosoma mansoni.</title>
        <authorList>
            <person name="Bu L."/>
            <person name="Lu L."/>
            <person name="Laidemitt M.R."/>
            <person name="Zhang S.M."/>
            <person name="Mutuku M."/>
            <person name="Mkoji G."/>
            <person name="Steinauer M."/>
            <person name="Loker E.S."/>
        </authorList>
    </citation>
    <scope>NUCLEOTIDE SEQUENCE</scope>
    <source>
        <strain evidence="3">KasaAsao</strain>
    </source>
</reference>
<keyword evidence="2" id="KW-0472">Membrane</keyword>
<evidence type="ECO:0000313" key="4">
    <source>
        <dbReference type="Proteomes" id="UP001233172"/>
    </source>
</evidence>
<dbReference type="EMBL" id="JASAOG010000143">
    <property type="protein sequence ID" value="KAK0047981.1"/>
    <property type="molecule type" value="Genomic_DNA"/>
</dbReference>
<evidence type="ECO:0000313" key="3">
    <source>
        <dbReference type="EMBL" id="KAK0047981.1"/>
    </source>
</evidence>
<feature type="region of interest" description="Disordered" evidence="1">
    <location>
        <begin position="1"/>
        <end position="40"/>
    </location>
</feature>
<evidence type="ECO:0000256" key="1">
    <source>
        <dbReference type="SAM" id="MobiDB-lite"/>
    </source>
</evidence>
<dbReference type="AlphaFoldDB" id="A0AAD8B4Q4"/>
<keyword evidence="2" id="KW-1133">Transmembrane helix</keyword>
<comment type="caution">
    <text evidence="3">The sequence shown here is derived from an EMBL/GenBank/DDBJ whole genome shotgun (WGS) entry which is preliminary data.</text>
</comment>